<dbReference type="Pfam" id="PF02826">
    <property type="entry name" value="2-Hacid_dh_C"/>
    <property type="match status" value="1"/>
</dbReference>
<sequence length="349" mass="37134">MTAPPSPALPAKPTVVISPEPRRNHEIFSPQVWAELTTAFDVVDLQGRPDELDQHLAQAFAIVGQPDLPASRLDSAPGLKAILNVEGNFYPNVDYPRCFERGIHVLGCGPVYAVPVAEFALGLALDLARGISRQDRAFRAGRESYVGADNADAITLTGARIGVIGFGNLGRALLPLLTPFRATVRAYDPWLPDGVLAQAGAIPTGLDEVLSTSDVVFVLATVTADSEHLIGARELALLADGARLVLVSRAAVVDFEALLEHVGAGRIQAAVDVWPDEPMPADYPGRGLEGLVLSPHRAGGIPSAFLEIGRLVVDDLTLIARGLPPVRMQAAARELVGRYRNRPVATPKD</sequence>
<dbReference type="InterPro" id="IPR036291">
    <property type="entry name" value="NAD(P)-bd_dom_sf"/>
</dbReference>
<evidence type="ECO:0000256" key="1">
    <source>
        <dbReference type="ARBA" id="ARBA00023002"/>
    </source>
</evidence>
<dbReference type="CDD" id="cd12167">
    <property type="entry name" value="2-Hacid_dh_8"/>
    <property type="match status" value="1"/>
</dbReference>
<dbReference type="SUPFAM" id="SSF51735">
    <property type="entry name" value="NAD(P)-binding Rossmann-fold domains"/>
    <property type="match status" value="1"/>
</dbReference>
<reference evidence="4" key="2">
    <citation type="submission" date="2022-05" db="EMBL/GenBank/DDBJ databases">
        <authorList>
            <person name="Kim J.-S."/>
            <person name="Lee K."/>
            <person name="Suh M."/>
            <person name="Eom M."/>
            <person name="Kim J.-S."/>
            <person name="Kim D.-S."/>
            <person name="Ko S.-H."/>
            <person name="Shin Y."/>
            <person name="Lee J.-S."/>
        </authorList>
    </citation>
    <scope>NUCLEOTIDE SEQUENCE</scope>
    <source>
        <strain evidence="4">N237</strain>
    </source>
</reference>
<dbReference type="PANTHER" id="PTHR10996:SF178">
    <property type="entry name" value="2-HYDROXYACID DEHYDROGENASE YGL185C-RELATED"/>
    <property type="match status" value="1"/>
</dbReference>
<evidence type="ECO:0000259" key="3">
    <source>
        <dbReference type="Pfam" id="PF02826"/>
    </source>
</evidence>
<dbReference type="Proteomes" id="UP001056336">
    <property type="component" value="Chromosome"/>
</dbReference>
<evidence type="ECO:0000313" key="4">
    <source>
        <dbReference type="EMBL" id="UQX88621.1"/>
    </source>
</evidence>
<gene>
    <name evidence="4" type="ORF">M6D93_01140</name>
</gene>
<dbReference type="InterPro" id="IPR006140">
    <property type="entry name" value="D-isomer_DH_NAD-bd"/>
</dbReference>
<keyword evidence="1" id="KW-0560">Oxidoreductase</keyword>
<evidence type="ECO:0000313" key="5">
    <source>
        <dbReference type="Proteomes" id="UP001056336"/>
    </source>
</evidence>
<dbReference type="RefSeq" id="WP_249772300.1">
    <property type="nucleotide sequence ID" value="NZ_CP097332.1"/>
</dbReference>
<keyword evidence="5" id="KW-1185">Reference proteome</keyword>
<dbReference type="InterPro" id="IPR029752">
    <property type="entry name" value="D-isomer_DH_CS1"/>
</dbReference>
<evidence type="ECO:0000256" key="2">
    <source>
        <dbReference type="ARBA" id="ARBA00023027"/>
    </source>
</evidence>
<accession>A0ABY4R0G6</accession>
<reference evidence="4" key="1">
    <citation type="journal article" date="2018" name="Int. J. Syst. Evol. Microbiol.">
        <title>Jatrophihabitans telluris sp. nov., isolated from sediment soil of lava forest wetlands and the emended description of the genus Jatrophihabitans.</title>
        <authorList>
            <person name="Lee K.C."/>
            <person name="Suh M.K."/>
            <person name="Eom M.K."/>
            <person name="Kim K.K."/>
            <person name="Kim J.S."/>
            <person name="Kim D.S."/>
            <person name="Ko S.H."/>
            <person name="Shin Y.K."/>
            <person name="Lee J.S."/>
        </authorList>
    </citation>
    <scope>NUCLEOTIDE SEQUENCE</scope>
    <source>
        <strain evidence="4">N237</strain>
    </source>
</reference>
<name>A0ABY4R0G6_9ACTN</name>
<protein>
    <submittedName>
        <fullName evidence="4">Hydroxyacid dehydrogenase</fullName>
    </submittedName>
</protein>
<dbReference type="PANTHER" id="PTHR10996">
    <property type="entry name" value="2-HYDROXYACID DEHYDROGENASE-RELATED"/>
    <property type="match status" value="1"/>
</dbReference>
<dbReference type="PROSITE" id="PS00065">
    <property type="entry name" value="D_2_HYDROXYACID_DH_1"/>
    <property type="match status" value="1"/>
</dbReference>
<dbReference type="InterPro" id="IPR050223">
    <property type="entry name" value="D-isomer_2-hydroxyacid_DH"/>
</dbReference>
<keyword evidence="2" id="KW-0520">NAD</keyword>
<organism evidence="4 5">
    <name type="scientific">Jatrophihabitans telluris</name>
    <dbReference type="NCBI Taxonomy" id="2038343"/>
    <lineage>
        <taxon>Bacteria</taxon>
        <taxon>Bacillati</taxon>
        <taxon>Actinomycetota</taxon>
        <taxon>Actinomycetes</taxon>
        <taxon>Jatrophihabitantales</taxon>
        <taxon>Jatrophihabitantaceae</taxon>
        <taxon>Jatrophihabitans</taxon>
    </lineage>
</organism>
<proteinExistence type="predicted"/>
<dbReference type="SUPFAM" id="SSF52283">
    <property type="entry name" value="Formate/glycerate dehydrogenase catalytic domain-like"/>
    <property type="match status" value="1"/>
</dbReference>
<feature type="domain" description="D-isomer specific 2-hydroxyacid dehydrogenase NAD-binding" evidence="3">
    <location>
        <begin position="121"/>
        <end position="298"/>
    </location>
</feature>
<dbReference type="Gene3D" id="3.40.50.720">
    <property type="entry name" value="NAD(P)-binding Rossmann-like Domain"/>
    <property type="match status" value="2"/>
</dbReference>
<dbReference type="EMBL" id="CP097332">
    <property type="protein sequence ID" value="UQX88621.1"/>
    <property type="molecule type" value="Genomic_DNA"/>
</dbReference>